<reference evidence="2 3" key="1">
    <citation type="submission" date="2017-06" db="EMBL/GenBank/DDBJ databases">
        <title>Yangia sp. YSBP01 complete genome sequence.</title>
        <authorList>
            <person name="Woo J.-H."/>
            <person name="Kim H.-S."/>
        </authorList>
    </citation>
    <scope>NUCLEOTIDE SEQUENCE [LARGE SCALE GENOMIC DNA]</scope>
    <source>
        <strain evidence="2 3">YSBP01</strain>
    </source>
</reference>
<feature type="transmembrane region" description="Helical" evidence="1">
    <location>
        <begin position="40"/>
        <end position="63"/>
    </location>
</feature>
<sequence length="128" mass="14006">MNFFSTFQCALRILLALLLGYTVALEIFTNDPVFTGTLDVRIPEPLVALTCAILASISIWLILGVATRTVALIGFVIYLWHELLLPDFAVLDLEVTQRLVVVALLALPLVIFGGGRFSVISPHIPETV</sequence>
<feature type="transmembrane region" description="Helical" evidence="1">
    <location>
        <begin position="70"/>
        <end position="89"/>
    </location>
</feature>
<organism evidence="2 3">
    <name type="scientific">Alloyangia pacifica</name>
    <dbReference type="NCBI Taxonomy" id="311180"/>
    <lineage>
        <taxon>Bacteria</taxon>
        <taxon>Pseudomonadati</taxon>
        <taxon>Pseudomonadota</taxon>
        <taxon>Alphaproteobacteria</taxon>
        <taxon>Rhodobacterales</taxon>
        <taxon>Roseobacteraceae</taxon>
        <taxon>Alloyangia</taxon>
    </lineage>
</organism>
<feature type="transmembrane region" description="Helical" evidence="1">
    <location>
        <begin position="95"/>
        <end position="114"/>
    </location>
</feature>
<evidence type="ECO:0000313" key="2">
    <source>
        <dbReference type="EMBL" id="AWI83783.1"/>
    </source>
</evidence>
<dbReference type="AlphaFoldDB" id="A0A2U8HDB9"/>
<dbReference type="OrthoDB" id="7859306at2"/>
<dbReference type="KEGG" id="ypac:CEW88_08900"/>
<evidence type="ECO:0008006" key="4">
    <source>
        <dbReference type="Google" id="ProtNLM"/>
    </source>
</evidence>
<evidence type="ECO:0000313" key="3">
    <source>
        <dbReference type="Proteomes" id="UP000244915"/>
    </source>
</evidence>
<gene>
    <name evidence="2" type="ORF">CEW88_08900</name>
</gene>
<dbReference type="RefSeq" id="WP_108966042.1">
    <property type="nucleotide sequence ID" value="NZ_CP022189.1"/>
</dbReference>
<name>A0A2U8HDB9_9RHOB</name>
<keyword evidence="1" id="KW-1133">Transmembrane helix</keyword>
<keyword evidence="1" id="KW-0472">Membrane</keyword>
<accession>A0A2U8HDB9</accession>
<evidence type="ECO:0000256" key="1">
    <source>
        <dbReference type="SAM" id="Phobius"/>
    </source>
</evidence>
<dbReference type="EMBL" id="CP022189">
    <property type="protein sequence ID" value="AWI83783.1"/>
    <property type="molecule type" value="Genomic_DNA"/>
</dbReference>
<dbReference type="Proteomes" id="UP000244915">
    <property type="component" value="Chromosome 1"/>
</dbReference>
<keyword evidence="1" id="KW-0812">Transmembrane</keyword>
<proteinExistence type="predicted"/>
<protein>
    <recommendedName>
        <fullName evidence="4">DoxX family protein</fullName>
    </recommendedName>
</protein>